<reference evidence="1 2" key="1">
    <citation type="submission" date="2018-06" db="EMBL/GenBank/DDBJ databases">
        <authorList>
            <consortium name="Pathogen Informatics"/>
            <person name="Doyle S."/>
        </authorList>
    </citation>
    <scope>NUCLEOTIDE SEQUENCE [LARGE SCALE GENOMIC DNA]</scope>
    <source>
        <strain evidence="1 2">NCTC13294</strain>
    </source>
</reference>
<evidence type="ECO:0000313" key="2">
    <source>
        <dbReference type="Proteomes" id="UP000254572"/>
    </source>
</evidence>
<organism evidence="1 2">
    <name type="scientific">Cardiobacterium valvarum</name>
    <dbReference type="NCBI Taxonomy" id="194702"/>
    <lineage>
        <taxon>Bacteria</taxon>
        <taxon>Pseudomonadati</taxon>
        <taxon>Pseudomonadota</taxon>
        <taxon>Gammaproteobacteria</taxon>
        <taxon>Cardiobacteriales</taxon>
        <taxon>Cardiobacteriaceae</taxon>
        <taxon>Cardiobacterium</taxon>
    </lineage>
</organism>
<evidence type="ECO:0000313" key="1">
    <source>
        <dbReference type="EMBL" id="SUX22351.1"/>
    </source>
</evidence>
<dbReference type="RefSeq" id="WP_172542242.1">
    <property type="nucleotide sequence ID" value="NZ_JBHLZC010000001.1"/>
</dbReference>
<dbReference type="EMBL" id="UFUW01000001">
    <property type="protein sequence ID" value="SUX22351.1"/>
    <property type="molecule type" value="Genomic_DNA"/>
</dbReference>
<proteinExistence type="predicted"/>
<keyword evidence="2" id="KW-1185">Reference proteome</keyword>
<accession>A0A381E716</accession>
<name>A0A381E716_9GAMM</name>
<dbReference type="AlphaFoldDB" id="A0A381E716"/>
<protein>
    <submittedName>
        <fullName evidence="1">Uncharacterized protein</fullName>
    </submittedName>
</protein>
<dbReference type="Proteomes" id="UP000254572">
    <property type="component" value="Unassembled WGS sequence"/>
</dbReference>
<gene>
    <name evidence="1" type="ORF">NCTC13294_01229</name>
</gene>
<sequence length="48" mass="5607">MKTIRQILAFLIAATLAVLKGIWRLFRAIFRFIWDDILGGIINWLFGN</sequence>